<evidence type="ECO:0008006" key="3">
    <source>
        <dbReference type="Google" id="ProtNLM"/>
    </source>
</evidence>
<dbReference type="EMBL" id="QROV01000008">
    <property type="protein sequence ID" value="RHL60671.1"/>
    <property type="molecule type" value="Genomic_DNA"/>
</dbReference>
<comment type="caution">
    <text evidence="1">The sequence shown here is derived from an EMBL/GenBank/DDBJ whole genome shotgun (WGS) entry which is preliminary data.</text>
</comment>
<gene>
    <name evidence="1" type="ORF">DW011_09255</name>
</gene>
<dbReference type="AlphaFoldDB" id="A0A415M2K4"/>
<name>A0A415M2K4_BACT4</name>
<accession>A0A415M2K4</accession>
<dbReference type="Gene3D" id="3.30.1330.60">
    <property type="entry name" value="OmpA-like domain"/>
    <property type="match status" value="1"/>
</dbReference>
<organism evidence="1 2">
    <name type="scientific">Bacteroides thetaiotaomicron</name>
    <dbReference type="NCBI Taxonomy" id="818"/>
    <lineage>
        <taxon>Bacteria</taxon>
        <taxon>Pseudomonadati</taxon>
        <taxon>Bacteroidota</taxon>
        <taxon>Bacteroidia</taxon>
        <taxon>Bacteroidales</taxon>
        <taxon>Bacteroidaceae</taxon>
        <taxon>Bacteroides</taxon>
    </lineage>
</organism>
<sequence>MTSLFFIMLTLFVLTIVMLKRQSEATETELNKIREIQNAVSNIDSTYFEYNEKHKKHILKIDVSFQTGSADISNINDSVLVQLKNAGKTIQSFILKTYEKYAGVQYLLIIEGQASKDNYLFNDELSYNRALALKKFWKDSLITFDPKQCEVIVSGSGASGDLRMEPDIPGNEKNQRFLIHILPKPGIIK</sequence>
<protein>
    <recommendedName>
        <fullName evidence="3">OmpA family protein</fullName>
    </recommendedName>
</protein>
<dbReference type="Proteomes" id="UP000283616">
    <property type="component" value="Unassembled WGS sequence"/>
</dbReference>
<reference evidence="1 2" key="1">
    <citation type="submission" date="2018-08" db="EMBL/GenBank/DDBJ databases">
        <title>A genome reference for cultivated species of the human gut microbiota.</title>
        <authorList>
            <person name="Zou Y."/>
            <person name="Xue W."/>
            <person name="Luo G."/>
        </authorList>
    </citation>
    <scope>NUCLEOTIDE SEQUENCE [LARGE SCALE GENOMIC DNA]</scope>
    <source>
        <strain evidence="1 2">AF37-12</strain>
    </source>
</reference>
<evidence type="ECO:0000313" key="2">
    <source>
        <dbReference type="Proteomes" id="UP000283616"/>
    </source>
</evidence>
<dbReference type="InterPro" id="IPR036737">
    <property type="entry name" value="OmpA-like_sf"/>
</dbReference>
<evidence type="ECO:0000313" key="1">
    <source>
        <dbReference type="EMBL" id="RHL60671.1"/>
    </source>
</evidence>
<proteinExistence type="predicted"/>